<evidence type="ECO:0000313" key="2">
    <source>
        <dbReference type="EMBL" id="KAK4121386.1"/>
    </source>
</evidence>
<feature type="compositionally biased region" description="Basic and acidic residues" evidence="1">
    <location>
        <begin position="613"/>
        <end position="663"/>
    </location>
</feature>
<dbReference type="AlphaFoldDB" id="A0AAN6Z0Z5"/>
<feature type="compositionally biased region" description="Low complexity" evidence="1">
    <location>
        <begin position="691"/>
        <end position="710"/>
    </location>
</feature>
<keyword evidence="3" id="KW-1185">Reference proteome</keyword>
<feature type="region of interest" description="Disordered" evidence="1">
    <location>
        <begin position="1"/>
        <end position="23"/>
    </location>
</feature>
<feature type="compositionally biased region" description="Basic and acidic residues" evidence="1">
    <location>
        <begin position="526"/>
        <end position="540"/>
    </location>
</feature>
<feature type="compositionally biased region" description="Pro residues" evidence="1">
    <location>
        <begin position="214"/>
        <end position="224"/>
    </location>
</feature>
<comment type="caution">
    <text evidence="2">The sequence shown here is derived from an EMBL/GenBank/DDBJ whole genome shotgun (WGS) entry which is preliminary data.</text>
</comment>
<evidence type="ECO:0000256" key="1">
    <source>
        <dbReference type="SAM" id="MobiDB-lite"/>
    </source>
</evidence>
<protein>
    <submittedName>
        <fullName evidence="2">Uncharacterized protein</fullName>
    </submittedName>
</protein>
<reference evidence="2" key="2">
    <citation type="submission" date="2023-05" db="EMBL/GenBank/DDBJ databases">
        <authorList>
            <consortium name="Lawrence Berkeley National Laboratory"/>
            <person name="Steindorff A."/>
            <person name="Hensen N."/>
            <person name="Bonometti L."/>
            <person name="Westerberg I."/>
            <person name="Brannstrom I.O."/>
            <person name="Guillou S."/>
            <person name="Cros-Aarteil S."/>
            <person name="Calhoun S."/>
            <person name="Haridas S."/>
            <person name="Kuo A."/>
            <person name="Mondo S."/>
            <person name="Pangilinan J."/>
            <person name="Riley R."/>
            <person name="Labutti K."/>
            <person name="Andreopoulos B."/>
            <person name="Lipzen A."/>
            <person name="Chen C."/>
            <person name="Yanf M."/>
            <person name="Daum C."/>
            <person name="Ng V."/>
            <person name="Clum A."/>
            <person name="Ohm R."/>
            <person name="Martin F."/>
            <person name="Silar P."/>
            <person name="Natvig D."/>
            <person name="Lalanne C."/>
            <person name="Gautier V."/>
            <person name="Ament-Velasquez S.L."/>
            <person name="Kruys A."/>
            <person name="Hutchinson M.I."/>
            <person name="Powell A.J."/>
            <person name="Barry K."/>
            <person name="Miller A.N."/>
            <person name="Grigoriev I.V."/>
            <person name="Debuchy R."/>
            <person name="Gladieux P."/>
            <person name="Thoren M.H."/>
            <person name="Johannesson H."/>
        </authorList>
    </citation>
    <scope>NUCLEOTIDE SEQUENCE</scope>
    <source>
        <strain evidence="2">CBS 731.68</strain>
    </source>
</reference>
<feature type="region of interest" description="Disordered" evidence="1">
    <location>
        <begin position="36"/>
        <end position="234"/>
    </location>
</feature>
<dbReference type="GeneID" id="87822612"/>
<feature type="compositionally biased region" description="Polar residues" evidence="1">
    <location>
        <begin position="80"/>
        <end position="94"/>
    </location>
</feature>
<organism evidence="2 3">
    <name type="scientific">Parathielavia appendiculata</name>
    <dbReference type="NCBI Taxonomy" id="2587402"/>
    <lineage>
        <taxon>Eukaryota</taxon>
        <taxon>Fungi</taxon>
        <taxon>Dikarya</taxon>
        <taxon>Ascomycota</taxon>
        <taxon>Pezizomycotina</taxon>
        <taxon>Sordariomycetes</taxon>
        <taxon>Sordariomycetidae</taxon>
        <taxon>Sordariales</taxon>
        <taxon>Chaetomiaceae</taxon>
        <taxon>Parathielavia</taxon>
    </lineage>
</organism>
<proteinExistence type="predicted"/>
<dbReference type="EMBL" id="MU853234">
    <property type="protein sequence ID" value="KAK4121386.1"/>
    <property type="molecule type" value="Genomic_DNA"/>
</dbReference>
<reference evidence="2" key="1">
    <citation type="journal article" date="2023" name="Mol. Phylogenet. Evol.">
        <title>Genome-scale phylogeny and comparative genomics of the fungal order Sordariales.</title>
        <authorList>
            <person name="Hensen N."/>
            <person name="Bonometti L."/>
            <person name="Westerberg I."/>
            <person name="Brannstrom I.O."/>
            <person name="Guillou S."/>
            <person name="Cros-Aarteil S."/>
            <person name="Calhoun S."/>
            <person name="Haridas S."/>
            <person name="Kuo A."/>
            <person name="Mondo S."/>
            <person name="Pangilinan J."/>
            <person name="Riley R."/>
            <person name="LaButti K."/>
            <person name="Andreopoulos B."/>
            <person name="Lipzen A."/>
            <person name="Chen C."/>
            <person name="Yan M."/>
            <person name="Daum C."/>
            <person name="Ng V."/>
            <person name="Clum A."/>
            <person name="Steindorff A."/>
            <person name="Ohm R.A."/>
            <person name="Martin F."/>
            <person name="Silar P."/>
            <person name="Natvig D.O."/>
            <person name="Lalanne C."/>
            <person name="Gautier V."/>
            <person name="Ament-Velasquez S.L."/>
            <person name="Kruys A."/>
            <person name="Hutchinson M.I."/>
            <person name="Powell A.J."/>
            <person name="Barry K."/>
            <person name="Miller A.N."/>
            <person name="Grigoriev I.V."/>
            <person name="Debuchy R."/>
            <person name="Gladieux P."/>
            <person name="Hiltunen Thoren M."/>
            <person name="Johannesson H."/>
        </authorList>
    </citation>
    <scope>NUCLEOTIDE SEQUENCE</scope>
    <source>
        <strain evidence="2">CBS 731.68</strain>
    </source>
</reference>
<feature type="compositionally biased region" description="Low complexity" evidence="1">
    <location>
        <begin position="494"/>
        <end position="510"/>
    </location>
</feature>
<feature type="compositionally biased region" description="Basic and acidic residues" evidence="1">
    <location>
        <begin position="718"/>
        <end position="729"/>
    </location>
</feature>
<feature type="compositionally biased region" description="Gly residues" evidence="1">
    <location>
        <begin position="347"/>
        <end position="357"/>
    </location>
</feature>
<feature type="compositionally biased region" description="Basic and acidic residues" evidence="1">
    <location>
        <begin position="674"/>
        <end position="686"/>
    </location>
</feature>
<sequence>MFRDAKDHKHRPDALRQPQRRDSLSSILSWAALQGKITASRTSTAPSSTASPQPSPGTSTRPRRHSQSASTETKTKARRGSSTFRRLSLSTPTATHDEAGTKTRHSKTFMAADSKASPGTSKTPKNGSSEKINKTPSRTQDGMAITPARPQSAQDKPRPPGSPVTMPKSILRVSSPDSSRRPRQLVSPETGEPTSPSPSPSPLPSSAVLGTLPPDSPAGSPPMSPVQRPMSPGATVRFAKATIHRVEVIGGAGRRRLLPVKRKSKSTLTYLSPLDPGAHKSAVPKTMLQNPIKLRRHQENQAAMGRYWLRTEEEEAQWRAEAERRAAEEAERYRNEPASPPPVGGSAADGGSVGEGLGPRFASKIVAIDTLSSLDSGQALDKVVVELAESRPGSPGSDAGTKCNQGEPGPDVLKKSKEEKRGSDGAREVRVEMIMATEATEEPRLPDVRATASLLVPDGATSESPTPEQATPEMPDLKPTITAAATQQPSVQPADATTTTLSAETTLTLTPKNPKPADSRSVYGRLVEKLVEKQAAEEGANRTQSPPPLVEPPESATTKPDTDFSKPAGSSFSSLSKEGSSQSPSGRPSSASSGCTLSTGSYSYPGEQLPKISFREREKEFEKEVRRGTDRQEDRDKEKQKAGAKESERGKEKEREKPREGKARTVSPTSYRAATKEPRSEGEAGRMPKASGSTSSSRTGHSSSTTNHLHLSGRRGRRYFEEHKQGITA</sequence>
<dbReference type="Proteomes" id="UP001302602">
    <property type="component" value="Unassembled WGS sequence"/>
</dbReference>
<feature type="compositionally biased region" description="Basic and acidic residues" evidence="1">
    <location>
        <begin position="412"/>
        <end position="431"/>
    </location>
</feature>
<name>A0AAN6Z0Z5_9PEZI</name>
<feature type="compositionally biased region" description="Polar residues" evidence="1">
    <location>
        <begin position="117"/>
        <end position="140"/>
    </location>
</feature>
<accession>A0AAN6Z0Z5</accession>
<gene>
    <name evidence="2" type="ORF">N657DRAFT_127740</name>
</gene>
<feature type="region of interest" description="Disordered" evidence="1">
    <location>
        <begin position="386"/>
        <end position="729"/>
    </location>
</feature>
<feature type="region of interest" description="Disordered" evidence="1">
    <location>
        <begin position="328"/>
        <end position="358"/>
    </location>
</feature>
<dbReference type="RefSeq" id="XP_062645157.1">
    <property type="nucleotide sequence ID" value="XM_062785846.1"/>
</dbReference>
<feature type="compositionally biased region" description="Low complexity" evidence="1">
    <location>
        <begin position="569"/>
        <end position="594"/>
    </location>
</feature>
<evidence type="ECO:0000313" key="3">
    <source>
        <dbReference type="Proteomes" id="UP001302602"/>
    </source>
</evidence>
<feature type="compositionally biased region" description="Low complexity" evidence="1">
    <location>
        <begin position="38"/>
        <end position="60"/>
    </location>
</feature>